<accession>A0A439CT15</accession>
<sequence length="496" mass="53444">MPLFYSTNPQAGGAGEEQGTGCYQPEAATCQQQDYVRACQDHDQGDGIEVRYPSGIEVDQSRMPPWVEFDPHAPLHARSVSKEANAAVPDQETMESKALVALLILAIIGAGVGGGVGATVGRGTRRQGAEQDAGNRVNTTTIIPPSLILGNSSVTAVHWKDSSGNKEYRVYVQEKDGSILEAAWASNMPTWNSSRITEEGYDIMLGTPLTSSVGYPHADSTLSLVKNVYYLGRAGTLYERQSPVKRVSVWGEEHANGLYTTSTDSTTLALWYETFDPLGQILAVVFQGADSSLSIAKYTSNGISEGPWSINNTGLQLQVGSALAAAPIGSGTGLRLYVAGTKGAMQVYQYNLTSDEISNPISTNLDILPHAALSISTQDNRDYFTSTTLPECATRDGHELTDLILFSTPDRSSLNFISWNCSSGFLDQTSYIAPLLQANRTYLGLTGTLTSFNPEDQRVYVLFDAGNGPEIEEWEVPPGAQNANWKVLGRVPVILP</sequence>
<comment type="caution">
    <text evidence="2">The sequence shown here is derived from an EMBL/GenBank/DDBJ whole genome shotgun (WGS) entry which is preliminary data.</text>
</comment>
<dbReference type="SUPFAM" id="SSF89372">
    <property type="entry name" value="Fucose-specific lectin"/>
    <property type="match status" value="1"/>
</dbReference>
<dbReference type="AlphaFoldDB" id="A0A439CT15"/>
<proteinExistence type="predicted"/>
<dbReference type="STRING" id="363999.A0A439CT15"/>
<keyword evidence="1" id="KW-0812">Transmembrane</keyword>
<keyword evidence="1" id="KW-1133">Transmembrane helix</keyword>
<dbReference type="Gene3D" id="2.120.10.70">
    <property type="entry name" value="Fucose-specific lectin"/>
    <property type="match status" value="1"/>
</dbReference>
<evidence type="ECO:0000313" key="3">
    <source>
        <dbReference type="Proteomes" id="UP000286045"/>
    </source>
</evidence>
<evidence type="ECO:0000256" key="1">
    <source>
        <dbReference type="SAM" id="Phobius"/>
    </source>
</evidence>
<keyword evidence="3" id="KW-1185">Reference proteome</keyword>
<gene>
    <name evidence="2" type="ORF">EKO27_g9816</name>
</gene>
<evidence type="ECO:0000313" key="2">
    <source>
        <dbReference type="EMBL" id="RWA05290.1"/>
    </source>
</evidence>
<reference evidence="2 3" key="1">
    <citation type="submission" date="2018-12" db="EMBL/GenBank/DDBJ databases">
        <title>Draft genome sequence of Xylaria grammica IHI A82.</title>
        <authorList>
            <person name="Buettner E."/>
            <person name="Kellner H."/>
        </authorList>
    </citation>
    <scope>NUCLEOTIDE SEQUENCE [LARGE SCALE GENOMIC DNA]</scope>
    <source>
        <strain evidence="2 3">IHI A82</strain>
    </source>
</reference>
<keyword evidence="1" id="KW-0472">Membrane</keyword>
<dbReference type="Proteomes" id="UP000286045">
    <property type="component" value="Unassembled WGS sequence"/>
</dbReference>
<evidence type="ECO:0008006" key="4">
    <source>
        <dbReference type="Google" id="ProtNLM"/>
    </source>
</evidence>
<name>A0A439CT15_9PEZI</name>
<protein>
    <recommendedName>
        <fullName evidence="4">Fucose-specific lectin</fullName>
    </recommendedName>
</protein>
<organism evidence="2 3">
    <name type="scientific">Xylaria grammica</name>
    <dbReference type="NCBI Taxonomy" id="363999"/>
    <lineage>
        <taxon>Eukaryota</taxon>
        <taxon>Fungi</taxon>
        <taxon>Dikarya</taxon>
        <taxon>Ascomycota</taxon>
        <taxon>Pezizomycotina</taxon>
        <taxon>Sordariomycetes</taxon>
        <taxon>Xylariomycetidae</taxon>
        <taxon>Xylariales</taxon>
        <taxon>Xylariaceae</taxon>
        <taxon>Xylaria</taxon>
    </lineage>
</organism>
<feature type="transmembrane region" description="Helical" evidence="1">
    <location>
        <begin position="98"/>
        <end position="120"/>
    </location>
</feature>
<dbReference type="EMBL" id="RYZI01000457">
    <property type="protein sequence ID" value="RWA05290.1"/>
    <property type="molecule type" value="Genomic_DNA"/>
</dbReference>